<protein>
    <submittedName>
        <fullName evidence="3">Uncharacterized protein</fullName>
    </submittedName>
</protein>
<feature type="signal peptide" evidence="2">
    <location>
        <begin position="1"/>
        <end position="18"/>
    </location>
</feature>
<dbReference type="Proteomes" id="UP000187455">
    <property type="component" value="Unassembled WGS sequence"/>
</dbReference>
<sequence length="204" mass="21318">MFSKSILAALFASVAVLSQDLADSGTIGPLIDPIIPTDRPIIDPIRPTDRPIIDPIRPTDNGGYGGNGGNRGNGGYGGNGGNRGNGGYGGNGGNRGNGGYGDNGNDSGASYNDNGNNNNYNDGNNNSYNDGNNIPIYTDVVTITQYPPPTYTRTIVVDPINTVTKYIDVTVFDCSSKSRTRRPVIPTIVPVYAGGGGRPRQSYA</sequence>
<evidence type="ECO:0000313" key="3">
    <source>
        <dbReference type="EMBL" id="OLY82798.1"/>
    </source>
</evidence>
<feature type="region of interest" description="Disordered" evidence="1">
    <location>
        <begin position="99"/>
        <end position="127"/>
    </location>
</feature>
<name>A0A1R0H0W5_9FUNG</name>
<evidence type="ECO:0000256" key="2">
    <source>
        <dbReference type="SAM" id="SignalP"/>
    </source>
</evidence>
<dbReference type="EMBL" id="LSSL01001237">
    <property type="protein sequence ID" value="OLY82798.1"/>
    <property type="molecule type" value="Genomic_DNA"/>
</dbReference>
<proteinExistence type="predicted"/>
<accession>A0A1R0H0W5</accession>
<feature type="compositionally biased region" description="Low complexity" evidence="1">
    <location>
        <begin position="103"/>
        <end position="127"/>
    </location>
</feature>
<gene>
    <name evidence="3" type="ORF">AYI68_g3077</name>
</gene>
<feature type="region of interest" description="Disordered" evidence="1">
    <location>
        <begin position="41"/>
        <end position="70"/>
    </location>
</feature>
<comment type="caution">
    <text evidence="3">The sequence shown here is derived from an EMBL/GenBank/DDBJ whole genome shotgun (WGS) entry which is preliminary data.</text>
</comment>
<evidence type="ECO:0000313" key="4">
    <source>
        <dbReference type="Proteomes" id="UP000187455"/>
    </source>
</evidence>
<dbReference type="OrthoDB" id="10553053at2759"/>
<reference evidence="3 4" key="1">
    <citation type="journal article" date="2016" name="Mol. Biol. Evol.">
        <title>Genome-Wide Survey of Gut Fungi (Harpellales) Reveals the First Horizontally Transferred Ubiquitin Gene from a Mosquito Host.</title>
        <authorList>
            <person name="Wang Y."/>
            <person name="White M.M."/>
            <person name="Kvist S."/>
            <person name="Moncalvo J.M."/>
        </authorList>
    </citation>
    <scope>NUCLEOTIDE SEQUENCE [LARGE SCALE GENOMIC DNA]</scope>
    <source>
        <strain evidence="3 4">ALG-7-W6</strain>
    </source>
</reference>
<evidence type="ECO:0000256" key="1">
    <source>
        <dbReference type="SAM" id="MobiDB-lite"/>
    </source>
</evidence>
<feature type="chain" id="PRO_5012073699" evidence="2">
    <location>
        <begin position="19"/>
        <end position="204"/>
    </location>
</feature>
<dbReference type="AlphaFoldDB" id="A0A1R0H0W5"/>
<keyword evidence="2" id="KW-0732">Signal</keyword>
<keyword evidence="4" id="KW-1185">Reference proteome</keyword>
<organism evidence="3 4">
    <name type="scientific">Smittium mucronatum</name>
    <dbReference type="NCBI Taxonomy" id="133383"/>
    <lineage>
        <taxon>Eukaryota</taxon>
        <taxon>Fungi</taxon>
        <taxon>Fungi incertae sedis</taxon>
        <taxon>Zoopagomycota</taxon>
        <taxon>Kickxellomycotina</taxon>
        <taxon>Harpellomycetes</taxon>
        <taxon>Harpellales</taxon>
        <taxon>Legeriomycetaceae</taxon>
        <taxon>Smittium</taxon>
    </lineage>
</organism>